<feature type="region of interest" description="Disordered" evidence="1">
    <location>
        <begin position="259"/>
        <end position="359"/>
    </location>
</feature>
<reference evidence="2 3" key="2">
    <citation type="journal article" date="2004" name="Trends Parasitol.">
        <title>The Anopheles gambiae genome: an update.</title>
        <authorList>
            <person name="Mongin E."/>
            <person name="Louis C."/>
            <person name="Holt R.A."/>
            <person name="Birney E."/>
            <person name="Collins F.H."/>
        </authorList>
    </citation>
    <scope>NUCLEOTIDE SEQUENCE [LARGE SCALE GENOMIC DNA]</scope>
    <source>
        <strain evidence="2 3">PEST</strain>
    </source>
</reference>
<dbReference type="PANTHER" id="PTHR23138">
    <property type="entry name" value="RAN BINDING PROTEIN"/>
    <property type="match status" value="1"/>
</dbReference>
<dbReference type="Pfam" id="PF00638">
    <property type="entry name" value="Ran_BP1"/>
    <property type="match status" value="1"/>
</dbReference>
<evidence type="ECO:0000313" key="2">
    <source>
        <dbReference type="EnsemblMetazoa" id="AGAP008747-PA"/>
    </source>
</evidence>
<reference evidence="2" key="3">
    <citation type="submission" date="2020-05" db="UniProtKB">
        <authorList>
            <consortium name="EnsemblMetazoa"/>
        </authorList>
    </citation>
    <scope>IDENTIFICATION</scope>
    <source>
        <strain evidence="2">PEST</strain>
    </source>
</reference>
<evidence type="ECO:0000256" key="1">
    <source>
        <dbReference type="SAM" id="MobiDB-lite"/>
    </source>
</evidence>
<dbReference type="InterPro" id="IPR011993">
    <property type="entry name" value="PH-like_dom_sf"/>
</dbReference>
<feature type="region of interest" description="Disordered" evidence="1">
    <location>
        <begin position="591"/>
        <end position="629"/>
    </location>
</feature>
<keyword evidence="3" id="KW-1185">Reference proteome</keyword>
<feature type="compositionally biased region" description="Basic and acidic residues" evidence="1">
    <location>
        <begin position="492"/>
        <end position="502"/>
    </location>
</feature>
<dbReference type="VEuPathDB" id="VectorBase:AGAP008747"/>
<evidence type="ECO:0000313" key="3">
    <source>
        <dbReference type="Proteomes" id="UP000007062"/>
    </source>
</evidence>
<feature type="compositionally biased region" description="Polar residues" evidence="1">
    <location>
        <begin position="125"/>
        <end position="143"/>
    </location>
</feature>
<feature type="region of interest" description="Disordered" evidence="1">
    <location>
        <begin position="17"/>
        <end position="43"/>
    </location>
</feature>
<dbReference type="EnsemblMetazoa" id="AGAP008747-RA">
    <property type="protein sequence ID" value="AGAP008747-PA"/>
    <property type="gene ID" value="AGAP008747"/>
</dbReference>
<reference evidence="2 3" key="1">
    <citation type="journal article" date="2002" name="Science">
        <title>The genome sequence of the malaria mosquito Anopheles gambiae.</title>
        <authorList>
            <person name="Holt R.A."/>
            <person name="Subramanian G.M."/>
            <person name="Halpern A."/>
            <person name="Sutton G.G."/>
            <person name="Charlab R."/>
            <person name="Nusskern D.R."/>
            <person name="Wincker P."/>
            <person name="Clark A.G."/>
            <person name="Ribeiro J.M."/>
            <person name="Wides R."/>
            <person name="Salzberg S.L."/>
            <person name="Loftus B."/>
            <person name="Yandell M."/>
            <person name="Majoros W.H."/>
            <person name="Rusch D.B."/>
            <person name="Lai Z."/>
            <person name="Kraft C.L."/>
            <person name="Abril J.F."/>
            <person name="Anthouard V."/>
            <person name="Arensburger P."/>
            <person name="Atkinson P.W."/>
            <person name="Baden H."/>
            <person name="de Berardinis V."/>
            <person name="Baldwin D."/>
            <person name="Benes V."/>
            <person name="Biedler J."/>
            <person name="Blass C."/>
            <person name="Bolanos R."/>
            <person name="Boscus D."/>
            <person name="Barnstead M."/>
            <person name="Cai S."/>
            <person name="Center A."/>
            <person name="Chaturverdi K."/>
            <person name="Christophides G.K."/>
            <person name="Chrystal M.A."/>
            <person name="Clamp M."/>
            <person name="Cravchik A."/>
            <person name="Curwen V."/>
            <person name="Dana A."/>
            <person name="Delcher A."/>
            <person name="Dew I."/>
            <person name="Evans C.A."/>
            <person name="Flanigan M."/>
            <person name="Grundschober-Freimoser A."/>
            <person name="Friedli L."/>
            <person name="Gu Z."/>
            <person name="Guan P."/>
            <person name="Guigo R."/>
            <person name="Hillenmeyer M.E."/>
            <person name="Hladun S.L."/>
            <person name="Hogan J.R."/>
            <person name="Hong Y.S."/>
            <person name="Hoover J."/>
            <person name="Jaillon O."/>
            <person name="Ke Z."/>
            <person name="Kodira C."/>
            <person name="Kokoza E."/>
            <person name="Koutsos A."/>
            <person name="Letunic I."/>
            <person name="Levitsky A."/>
            <person name="Liang Y."/>
            <person name="Lin J.J."/>
            <person name="Lobo N.F."/>
            <person name="Lopez J.R."/>
            <person name="Malek J.A."/>
            <person name="McIntosh T.C."/>
            <person name="Meister S."/>
            <person name="Miller J."/>
            <person name="Mobarry C."/>
            <person name="Mongin E."/>
            <person name="Murphy S.D."/>
            <person name="O'Brochta D.A."/>
            <person name="Pfannkoch C."/>
            <person name="Qi R."/>
            <person name="Regier M.A."/>
            <person name="Remington K."/>
            <person name="Shao H."/>
            <person name="Sharakhova M.V."/>
            <person name="Sitter C.D."/>
            <person name="Shetty J."/>
            <person name="Smith T.J."/>
            <person name="Strong R."/>
            <person name="Sun J."/>
            <person name="Thomasova D."/>
            <person name="Ton L.Q."/>
            <person name="Topalis P."/>
            <person name="Tu Z."/>
            <person name="Unger M.F."/>
            <person name="Walenz B."/>
            <person name="Wang A."/>
            <person name="Wang J."/>
            <person name="Wang M."/>
            <person name="Wang X."/>
            <person name="Woodford K.J."/>
            <person name="Wortman J.R."/>
            <person name="Wu M."/>
            <person name="Yao A."/>
            <person name="Zdobnov E.M."/>
            <person name="Zhang H."/>
            <person name="Zhao Q."/>
            <person name="Zhao S."/>
            <person name="Zhu S.C."/>
            <person name="Zhimulev I."/>
            <person name="Coluzzi M."/>
            <person name="della Torre A."/>
            <person name="Roth C.W."/>
            <person name="Louis C."/>
            <person name="Kalush F."/>
            <person name="Mural R.J."/>
            <person name="Myers E.W."/>
            <person name="Adams M.D."/>
            <person name="Smith H.O."/>
            <person name="Broder S."/>
            <person name="Gardner M.J."/>
            <person name="Fraser C.M."/>
            <person name="Birney E."/>
            <person name="Bork P."/>
            <person name="Brey P.T."/>
            <person name="Venter J.C."/>
            <person name="Weissenbach J."/>
            <person name="Kafatos F.C."/>
            <person name="Collins F.H."/>
            <person name="Hoffman S.L."/>
        </authorList>
    </citation>
    <scope>NUCLEOTIDE SEQUENCE [LARGE SCALE GENOMIC DNA]</scope>
    <source>
        <strain evidence="2 3">PEST</strain>
    </source>
</reference>
<dbReference type="PANTHER" id="PTHR23138:SF141">
    <property type="entry name" value="NUCLEAR PORE COMPLEX PROTEIN NUP50"/>
    <property type="match status" value="1"/>
</dbReference>
<dbReference type="InterPro" id="IPR000156">
    <property type="entry name" value="Ran_bind_dom"/>
</dbReference>
<name>A0A1S4GZ46_ANOGA</name>
<dbReference type="VEuPathDB" id="VectorBase:AGAMI1_001116"/>
<feature type="region of interest" description="Disordered" evidence="1">
    <location>
        <begin position="373"/>
        <end position="410"/>
    </location>
</feature>
<dbReference type="CDD" id="cd13170">
    <property type="entry name" value="RanBD_NUP50"/>
    <property type="match status" value="1"/>
</dbReference>
<feature type="region of interest" description="Disordered" evidence="1">
    <location>
        <begin position="64"/>
        <end position="245"/>
    </location>
</feature>
<protein>
    <submittedName>
        <fullName evidence="2">RanBD1 domain-containing protein</fullName>
    </submittedName>
</protein>
<feature type="compositionally biased region" description="Basic and acidic residues" evidence="1">
    <location>
        <begin position="281"/>
        <end position="291"/>
    </location>
</feature>
<dbReference type="InParanoid" id="A0A1S4GZ46"/>
<dbReference type="Gene3D" id="2.30.29.30">
    <property type="entry name" value="Pleckstrin-homology domain (PH domain)/Phosphotyrosine-binding domain (PTB)"/>
    <property type="match status" value="1"/>
</dbReference>
<feature type="compositionally biased region" description="Low complexity" evidence="1">
    <location>
        <begin position="32"/>
        <end position="43"/>
    </location>
</feature>
<feature type="region of interest" description="Disordered" evidence="1">
    <location>
        <begin position="544"/>
        <end position="565"/>
    </location>
</feature>
<organism evidence="2 3">
    <name type="scientific">Anopheles gambiae</name>
    <name type="common">African malaria mosquito</name>
    <dbReference type="NCBI Taxonomy" id="7165"/>
    <lineage>
        <taxon>Eukaryota</taxon>
        <taxon>Metazoa</taxon>
        <taxon>Ecdysozoa</taxon>
        <taxon>Arthropoda</taxon>
        <taxon>Hexapoda</taxon>
        <taxon>Insecta</taxon>
        <taxon>Pterygota</taxon>
        <taxon>Neoptera</taxon>
        <taxon>Endopterygota</taxon>
        <taxon>Diptera</taxon>
        <taxon>Nematocera</taxon>
        <taxon>Culicoidea</taxon>
        <taxon>Culicidae</taxon>
        <taxon>Anophelinae</taxon>
        <taxon>Anopheles</taxon>
    </lineage>
</organism>
<dbReference type="SUPFAM" id="SSF50729">
    <property type="entry name" value="PH domain-like"/>
    <property type="match status" value="1"/>
</dbReference>
<accession>A0A1S4GZ46</accession>
<feature type="compositionally biased region" description="Polar residues" evidence="1">
    <location>
        <begin position="308"/>
        <end position="320"/>
    </location>
</feature>
<dbReference type="InterPro" id="IPR045255">
    <property type="entry name" value="RanBP1-like"/>
</dbReference>
<dbReference type="Proteomes" id="UP000007062">
    <property type="component" value="Chromosome 3R"/>
</dbReference>
<dbReference type="EMBL" id="AAAB01008944">
    <property type="status" value="NOT_ANNOTATED_CDS"/>
    <property type="molecule type" value="Genomic_DNA"/>
</dbReference>
<feature type="compositionally biased region" description="Basic and acidic residues" evidence="1">
    <location>
        <begin position="391"/>
        <end position="410"/>
    </location>
</feature>
<dbReference type="SMART" id="SM00160">
    <property type="entry name" value="RanBD"/>
    <property type="match status" value="1"/>
</dbReference>
<feature type="compositionally biased region" description="Low complexity" evidence="1">
    <location>
        <begin position="145"/>
        <end position="156"/>
    </location>
</feature>
<feature type="region of interest" description="Disordered" evidence="1">
    <location>
        <begin position="464"/>
        <end position="507"/>
    </location>
</feature>
<sequence>MAASDASKKMFAFGSPTSLKADSTAEGAKTASSTSSGFGISSSKEGDAGKGGFGFGAASSAPAQPFSFGTVPPKATEAAKPNNNFTFGTLAGGKDSSTDAAPKPTFSFGSFAAKPDGETEKKSIQFGSPTASREPTTTGTFSFGANAAKADANSSSTDKKGFAFGSSPAATPKGTSIVTPSGVIKTPVTFGSDAPEADKKPFTFGSPAGGSKEPAVSSPAASKGMFSFGTNPAKTAPSETPERKTFTFGSPAAAAAVKSTAVTSPDTPKATFSFGSNATKADAESGSEKKATFSFGTVASGGKDSAAGISSSPKTSTFSFGSKAPEAEKKTFSFGVPAGSTSDAATAEKSKASFAPPKGTSDDAIKKMFSFASSSSSSSSQPAASSSTSKTDSEKEKAEKKQSTKPLTEADKQTVIRNNVVALNKAFIAWITEKCRENPYCKLHPVFRDYEKQFDEIQAMSPGKTVEKTAPTTTSQAAAPENKVAPAASEPAKPKEPEKEMPKPGFFFGGSASAATAAKESPTKPSSGFTFGSSSKPFSFGTLASSTSASTNATTTTPSTVSTSSSSFFAGASTFAAKSATGGFTFGGVVSKPPAPDSSAAGGGPEKPASGDAEADEDEPPKVEFTPVEEKDSVYSKRCKLFVKVGASYSDRGVGTLHIKMVDAKVQVLVRADTSLGNILLNIILNESVPVQRLGKNNVMMICLPTPDAKPPPTSVLLRVKTGEEADELLATLLKYKPK</sequence>
<feature type="compositionally biased region" description="Low complexity" evidence="1">
    <location>
        <begin position="469"/>
        <end position="491"/>
    </location>
</feature>
<proteinExistence type="predicted"/>
<feature type="compositionally biased region" description="Low complexity" evidence="1">
    <location>
        <begin position="373"/>
        <end position="390"/>
    </location>
</feature>
<dbReference type="AlphaFoldDB" id="A0A1S4GZ46"/>